<keyword evidence="2" id="KW-1185">Reference proteome</keyword>
<accession>A0ACC2LDE0</accession>
<reference evidence="1 2" key="1">
    <citation type="journal article" date="2022" name="Hortic Res">
        <title>A haplotype resolved chromosomal level avocado genome allows analysis of novel avocado genes.</title>
        <authorList>
            <person name="Nath O."/>
            <person name="Fletcher S.J."/>
            <person name="Hayward A."/>
            <person name="Shaw L.M."/>
            <person name="Masouleh A.K."/>
            <person name="Furtado A."/>
            <person name="Henry R.J."/>
            <person name="Mitter N."/>
        </authorList>
    </citation>
    <scope>NUCLEOTIDE SEQUENCE [LARGE SCALE GENOMIC DNA]</scope>
    <source>
        <strain evidence="2">cv. Hass</strain>
    </source>
</reference>
<proteinExistence type="predicted"/>
<dbReference type="EMBL" id="CM056815">
    <property type="protein sequence ID" value="KAJ8631188.1"/>
    <property type="molecule type" value="Genomic_DNA"/>
</dbReference>
<organism evidence="1 2">
    <name type="scientific">Persea americana</name>
    <name type="common">Avocado</name>
    <dbReference type="NCBI Taxonomy" id="3435"/>
    <lineage>
        <taxon>Eukaryota</taxon>
        <taxon>Viridiplantae</taxon>
        <taxon>Streptophyta</taxon>
        <taxon>Embryophyta</taxon>
        <taxon>Tracheophyta</taxon>
        <taxon>Spermatophyta</taxon>
        <taxon>Magnoliopsida</taxon>
        <taxon>Magnoliidae</taxon>
        <taxon>Laurales</taxon>
        <taxon>Lauraceae</taxon>
        <taxon>Persea</taxon>
    </lineage>
</organism>
<evidence type="ECO:0000313" key="1">
    <source>
        <dbReference type="EMBL" id="KAJ8631188.1"/>
    </source>
</evidence>
<comment type="caution">
    <text evidence="1">The sequence shown here is derived from an EMBL/GenBank/DDBJ whole genome shotgun (WGS) entry which is preliminary data.</text>
</comment>
<evidence type="ECO:0000313" key="2">
    <source>
        <dbReference type="Proteomes" id="UP001234297"/>
    </source>
</evidence>
<dbReference type="Proteomes" id="UP001234297">
    <property type="component" value="Chromosome 7"/>
</dbReference>
<protein>
    <submittedName>
        <fullName evidence="1">Uncharacterized protein</fullName>
    </submittedName>
</protein>
<sequence>MSDNSLPNFEELNELKTIAFCQPSLISWMCILTAFVTRIFKPPSHNSEDEVTKKILDNIKQWQDFSEINSGLDPYRYQLEWTRGTKPGTEQLQGDKTLTTLLQRKEVPSTFEANFMQESQRNPSTASHPSDLSSLAYLRKQTDICLHLPTALVLIEQKSPKQSARQGRNPHGNQVRRKEETPRSQVLF</sequence>
<name>A0ACC2LDE0_PERAE</name>
<gene>
    <name evidence="1" type="ORF">MRB53_024511</name>
</gene>